<dbReference type="Pfam" id="PF13377">
    <property type="entry name" value="Peripla_BP_3"/>
    <property type="match status" value="1"/>
</dbReference>
<dbReference type="RefSeq" id="WP_177240993.1">
    <property type="nucleotide sequence ID" value="NZ_FOHX01000012.1"/>
</dbReference>
<dbReference type="Proteomes" id="UP000199361">
    <property type="component" value="Unassembled WGS sequence"/>
</dbReference>
<organism evidence="5 6">
    <name type="scientific">Nonomuraea wenchangensis</name>
    <dbReference type="NCBI Taxonomy" id="568860"/>
    <lineage>
        <taxon>Bacteria</taxon>
        <taxon>Bacillati</taxon>
        <taxon>Actinomycetota</taxon>
        <taxon>Actinomycetes</taxon>
        <taxon>Streptosporangiales</taxon>
        <taxon>Streptosporangiaceae</taxon>
        <taxon>Nonomuraea</taxon>
    </lineage>
</organism>
<dbReference type="InterPro" id="IPR046335">
    <property type="entry name" value="LacI/GalR-like_sensor"/>
</dbReference>
<dbReference type="Gene3D" id="3.40.50.2300">
    <property type="match status" value="1"/>
</dbReference>
<keyword evidence="3" id="KW-0804">Transcription</keyword>
<evidence type="ECO:0000313" key="6">
    <source>
        <dbReference type="Proteomes" id="UP000199361"/>
    </source>
</evidence>
<protein>
    <submittedName>
        <fullName evidence="5">Substrate-binding protein-like domain-containing protein</fullName>
    </submittedName>
</protein>
<gene>
    <name evidence="5" type="ORF">SAMN05421811_112260</name>
</gene>
<proteinExistence type="predicted"/>
<reference evidence="5 6" key="1">
    <citation type="submission" date="2016-10" db="EMBL/GenBank/DDBJ databases">
        <authorList>
            <person name="de Groot N.N."/>
        </authorList>
    </citation>
    <scope>NUCLEOTIDE SEQUENCE [LARGE SCALE GENOMIC DNA]</scope>
    <source>
        <strain evidence="5 6">CGMCC 4.5598</strain>
    </source>
</reference>
<sequence>ELILISHPEHVVERGGAYVWRLRDAALDRARRLGLTLHAVYGESRQPAVGRLLHRLLDAYPAATGLLINNEAAAAALPSVTYERGQRVPEDLSVIGRYSADFAATFSLPYSFVESAPDRLGSMAVRQLVRRVESTSARKEPFVVRFISPELADRGSTAPPRPHSR</sequence>
<dbReference type="GO" id="GO:0003677">
    <property type="term" value="F:DNA binding"/>
    <property type="evidence" value="ECO:0007669"/>
    <property type="project" value="UniProtKB-KW"/>
</dbReference>
<keyword evidence="2" id="KW-0238">DNA-binding</keyword>
<evidence type="ECO:0000256" key="3">
    <source>
        <dbReference type="ARBA" id="ARBA00023163"/>
    </source>
</evidence>
<evidence type="ECO:0000256" key="2">
    <source>
        <dbReference type="ARBA" id="ARBA00023125"/>
    </source>
</evidence>
<dbReference type="EMBL" id="FOHX01000012">
    <property type="protein sequence ID" value="SEU35432.1"/>
    <property type="molecule type" value="Genomic_DNA"/>
</dbReference>
<dbReference type="SUPFAM" id="SSF53822">
    <property type="entry name" value="Periplasmic binding protein-like I"/>
    <property type="match status" value="1"/>
</dbReference>
<dbReference type="InterPro" id="IPR028082">
    <property type="entry name" value="Peripla_BP_I"/>
</dbReference>
<evidence type="ECO:0000313" key="5">
    <source>
        <dbReference type="EMBL" id="SEU35432.1"/>
    </source>
</evidence>
<keyword evidence="6" id="KW-1185">Reference proteome</keyword>
<name>A0A1I0L6M3_9ACTN</name>
<dbReference type="AlphaFoldDB" id="A0A1I0L6M3"/>
<evidence type="ECO:0000256" key="1">
    <source>
        <dbReference type="ARBA" id="ARBA00023015"/>
    </source>
</evidence>
<evidence type="ECO:0000259" key="4">
    <source>
        <dbReference type="Pfam" id="PF13377"/>
    </source>
</evidence>
<accession>A0A1I0L6M3</accession>
<dbReference type="STRING" id="568860.SAMN05421811_112260"/>
<keyword evidence="1" id="KW-0805">Transcription regulation</keyword>
<feature type="non-terminal residue" evidence="5">
    <location>
        <position position="1"/>
    </location>
</feature>
<feature type="domain" description="Transcriptional regulator LacI/GalR-like sensor" evidence="4">
    <location>
        <begin position="21"/>
        <end position="157"/>
    </location>
</feature>